<protein>
    <submittedName>
        <fullName evidence="3">Uncharacterized protein</fullName>
    </submittedName>
</protein>
<proteinExistence type="predicted"/>
<dbReference type="EMBL" id="FOKU01000006">
    <property type="protein sequence ID" value="SFC14296.1"/>
    <property type="molecule type" value="Genomic_DNA"/>
</dbReference>
<dbReference type="AlphaFoldDB" id="A0A1M6YTU3"/>
<evidence type="ECO:0000313" key="2">
    <source>
        <dbReference type="EMBL" id="SFC14296.1"/>
    </source>
</evidence>
<gene>
    <name evidence="2" type="ORF">SAMN04487891_106173</name>
    <name evidence="3" type="ORF">SAMN05216293_2945</name>
</gene>
<sequence>MKKLFFLVLIASISILMLSSCTEEQDFSQIDDLSVTPTLASGIFYLESDEETINSAGSFSAFYSQTVNFDAFNEAYVAERLLEGVMIYEIENTTSKRVDISIEFLDESGNILDVETFTVEANPSEIFTREVVYGPGGKSLSILANTSSLRVTARNLGDATSTSSLPEPKISLSSAAEFIFRLK</sequence>
<organism evidence="3 4">
    <name type="scientific">Flagellimonas taeanensis</name>
    <dbReference type="NCBI Taxonomy" id="1005926"/>
    <lineage>
        <taxon>Bacteria</taxon>
        <taxon>Pseudomonadati</taxon>
        <taxon>Bacteroidota</taxon>
        <taxon>Flavobacteriia</taxon>
        <taxon>Flavobacteriales</taxon>
        <taxon>Flavobacteriaceae</taxon>
        <taxon>Flagellimonas</taxon>
    </lineage>
</organism>
<keyword evidence="1" id="KW-0732">Signal</keyword>
<evidence type="ECO:0000313" key="5">
    <source>
        <dbReference type="Proteomes" id="UP000198940"/>
    </source>
</evidence>
<dbReference type="STRING" id="1055723.SAMN05216293_2945"/>
<name>A0A1M6YTU3_9FLAO</name>
<feature type="chain" id="PRO_5009923008" evidence="1">
    <location>
        <begin position="25"/>
        <end position="183"/>
    </location>
</feature>
<feature type="signal peptide" evidence="1">
    <location>
        <begin position="1"/>
        <end position="24"/>
    </location>
</feature>
<keyword evidence="5" id="KW-1185">Reference proteome</keyword>
<dbReference type="PROSITE" id="PS51257">
    <property type="entry name" value="PROKAR_LIPOPROTEIN"/>
    <property type="match status" value="1"/>
</dbReference>
<dbReference type="OrthoDB" id="1448832at2"/>
<dbReference type="EMBL" id="FRAT01000008">
    <property type="protein sequence ID" value="SHL21627.1"/>
    <property type="molecule type" value="Genomic_DNA"/>
</dbReference>
<evidence type="ECO:0000313" key="3">
    <source>
        <dbReference type="EMBL" id="SHL21627.1"/>
    </source>
</evidence>
<evidence type="ECO:0000313" key="4">
    <source>
        <dbReference type="Proteomes" id="UP000184031"/>
    </source>
</evidence>
<reference evidence="3 4" key="1">
    <citation type="submission" date="2016-11" db="EMBL/GenBank/DDBJ databases">
        <authorList>
            <person name="Varghese N."/>
            <person name="Submissions S."/>
        </authorList>
    </citation>
    <scope>NUCLEOTIDE SEQUENCE [LARGE SCALE GENOMIC DNA]</scope>
    <source>
        <strain evidence="3 4">CGMCC 1.12174</strain>
        <strain evidence="2 5">DSM 26351</strain>
    </source>
</reference>
<dbReference type="Proteomes" id="UP000198940">
    <property type="component" value="Unassembled WGS sequence"/>
</dbReference>
<comment type="caution">
    <text evidence="3">The sequence shown here is derived from an EMBL/GenBank/DDBJ whole genome shotgun (WGS) entry which is preliminary data.</text>
</comment>
<accession>A0A1M6YTU3</accession>
<evidence type="ECO:0000256" key="1">
    <source>
        <dbReference type="SAM" id="SignalP"/>
    </source>
</evidence>
<dbReference type="Proteomes" id="UP000184031">
    <property type="component" value="Unassembled WGS sequence"/>
</dbReference>
<dbReference type="RefSeq" id="WP_072881206.1">
    <property type="nucleotide sequence ID" value="NZ_FOKU01000006.1"/>
</dbReference>